<dbReference type="GO" id="GO:0008967">
    <property type="term" value="F:phosphoglycolate phosphatase activity"/>
    <property type="evidence" value="ECO:0007669"/>
    <property type="project" value="TreeGrafter"/>
</dbReference>
<dbReference type="NCBIfam" id="TIGR01549">
    <property type="entry name" value="HAD-SF-IA-v1"/>
    <property type="match status" value="1"/>
</dbReference>
<evidence type="ECO:0000313" key="2">
    <source>
        <dbReference type="EMBL" id="GGL54475.1"/>
    </source>
</evidence>
<proteinExistence type="inferred from homology"/>
<dbReference type="SUPFAM" id="SSF56784">
    <property type="entry name" value="HAD-like"/>
    <property type="match status" value="1"/>
</dbReference>
<dbReference type="PANTHER" id="PTHR43434:SF1">
    <property type="entry name" value="PHOSPHOGLYCOLATE PHOSPHATASE"/>
    <property type="match status" value="1"/>
</dbReference>
<keyword evidence="2" id="KW-0378">Hydrolase</keyword>
<dbReference type="EMBL" id="BMPG01000001">
    <property type="protein sequence ID" value="GGL54475.1"/>
    <property type="molecule type" value="Genomic_DNA"/>
</dbReference>
<name>A0A830F219_9EURY</name>
<dbReference type="AlphaFoldDB" id="A0A830F219"/>
<comment type="similarity">
    <text evidence="1">Belongs to the HAD-like hydrolase superfamily.</text>
</comment>
<dbReference type="InterPro" id="IPR023214">
    <property type="entry name" value="HAD_sf"/>
</dbReference>
<reference evidence="2" key="1">
    <citation type="journal article" date="2014" name="Int. J. Syst. Evol. Microbiol.">
        <title>Complete genome sequence of Corynebacterium casei LMG S-19264T (=DSM 44701T), isolated from a smear-ripened cheese.</title>
        <authorList>
            <consortium name="US DOE Joint Genome Institute (JGI-PGF)"/>
            <person name="Walter F."/>
            <person name="Albersmeier A."/>
            <person name="Kalinowski J."/>
            <person name="Ruckert C."/>
        </authorList>
    </citation>
    <scope>NUCLEOTIDE SEQUENCE</scope>
    <source>
        <strain evidence="2">JCM 19596</strain>
    </source>
</reference>
<dbReference type="InterPro" id="IPR041492">
    <property type="entry name" value="HAD_2"/>
</dbReference>
<comment type="caution">
    <text evidence="2">The sequence shown here is derived from an EMBL/GenBank/DDBJ whole genome shotgun (WGS) entry which is preliminary data.</text>
</comment>
<dbReference type="GO" id="GO:0006281">
    <property type="term" value="P:DNA repair"/>
    <property type="evidence" value="ECO:0007669"/>
    <property type="project" value="TreeGrafter"/>
</dbReference>
<keyword evidence="3" id="KW-1185">Reference proteome</keyword>
<dbReference type="Pfam" id="PF13419">
    <property type="entry name" value="HAD_2"/>
    <property type="match status" value="1"/>
</dbReference>
<dbReference type="SFLD" id="SFLDG01129">
    <property type="entry name" value="C1.5:_HAD__Beta-PGM__Phosphata"/>
    <property type="match status" value="1"/>
</dbReference>
<protein>
    <submittedName>
        <fullName evidence="2">Hydrolase</fullName>
    </submittedName>
</protein>
<organism evidence="2 3">
    <name type="scientific">Halocalculus aciditolerans</name>
    <dbReference type="NCBI Taxonomy" id="1383812"/>
    <lineage>
        <taxon>Archaea</taxon>
        <taxon>Methanobacteriati</taxon>
        <taxon>Methanobacteriota</taxon>
        <taxon>Stenosarchaea group</taxon>
        <taxon>Halobacteria</taxon>
        <taxon>Halobacteriales</taxon>
        <taxon>Halobacteriaceae</taxon>
        <taxon>Halocalculus</taxon>
    </lineage>
</organism>
<dbReference type="Proteomes" id="UP000607197">
    <property type="component" value="Unassembled WGS sequence"/>
</dbReference>
<reference evidence="2" key="2">
    <citation type="submission" date="2020-09" db="EMBL/GenBank/DDBJ databases">
        <authorList>
            <person name="Sun Q."/>
            <person name="Ohkuma M."/>
        </authorList>
    </citation>
    <scope>NUCLEOTIDE SEQUENCE</scope>
    <source>
        <strain evidence="2">JCM 19596</strain>
    </source>
</reference>
<evidence type="ECO:0000313" key="3">
    <source>
        <dbReference type="Proteomes" id="UP000607197"/>
    </source>
</evidence>
<dbReference type="OrthoDB" id="115864at2157"/>
<dbReference type="Gene3D" id="3.40.50.1000">
    <property type="entry name" value="HAD superfamily/HAD-like"/>
    <property type="match status" value="1"/>
</dbReference>
<dbReference type="CDD" id="cd01427">
    <property type="entry name" value="HAD_like"/>
    <property type="match status" value="1"/>
</dbReference>
<gene>
    <name evidence="2" type="ORF">GCM10009039_10780</name>
</gene>
<accession>A0A830F219</accession>
<dbReference type="RefSeq" id="WP_188976598.1">
    <property type="nucleotide sequence ID" value="NZ_BMPG01000001.1"/>
</dbReference>
<dbReference type="InterPro" id="IPR050155">
    <property type="entry name" value="HAD-like_hydrolase_sf"/>
</dbReference>
<dbReference type="PANTHER" id="PTHR43434">
    <property type="entry name" value="PHOSPHOGLYCOLATE PHOSPHATASE"/>
    <property type="match status" value="1"/>
</dbReference>
<dbReference type="InterPro" id="IPR036412">
    <property type="entry name" value="HAD-like_sf"/>
</dbReference>
<sequence length="219" mass="24163">MTGYDAVLFDNDGVLVTPPRYESQSGATRAAFEAVGVEDARDEHVDAVVDGVSSAELRELCAGYDLDPAVFWAARERRDQQSQFADFEAGERDAYADLAAVRSLSVPTGVVSNNHHSTVEYVLDRFGLHDTVDTYYGREKTVDALDRKKPNTHYLDRALADLDPSSALYVGDRESDVRAAHAAGLDSAFVRRDHNADVVLGVDPTHELDTLHDLRRLIE</sequence>
<evidence type="ECO:0000256" key="1">
    <source>
        <dbReference type="ARBA" id="ARBA00007958"/>
    </source>
</evidence>
<dbReference type="InterPro" id="IPR006439">
    <property type="entry name" value="HAD-SF_hydro_IA"/>
</dbReference>
<dbReference type="SFLD" id="SFLDS00003">
    <property type="entry name" value="Haloacid_Dehalogenase"/>
    <property type="match status" value="1"/>
</dbReference>